<gene>
    <name evidence="1" type="ORF">Xcaj_22290</name>
</gene>
<organism evidence="1 2">
    <name type="scientific">Xanthomonas axonopodis pv. cajani</name>
    <dbReference type="NCBI Taxonomy" id="487827"/>
    <lineage>
        <taxon>Bacteria</taxon>
        <taxon>Pseudomonadati</taxon>
        <taxon>Pseudomonadota</taxon>
        <taxon>Gammaproteobacteria</taxon>
        <taxon>Lysobacterales</taxon>
        <taxon>Lysobacteraceae</taxon>
        <taxon>Xanthomonas</taxon>
    </lineage>
</organism>
<name>A0ABX3MF80_9XANT</name>
<proteinExistence type="predicted"/>
<protein>
    <submittedName>
        <fullName evidence="1">Transposase</fullName>
    </submittedName>
</protein>
<reference evidence="1 2" key="1">
    <citation type="submission" date="2015-12" db="EMBL/GenBank/DDBJ databases">
        <authorList>
            <person name="Bansal K."/>
            <person name="Midha S."/>
            <person name="Patil P.B."/>
        </authorList>
    </citation>
    <scope>NUCLEOTIDE SEQUENCE [LARGE SCALE GENOMIC DNA]</scope>
    <source>
        <strain evidence="1 2">LMG558</strain>
    </source>
</reference>
<dbReference type="Proteomes" id="UP000191089">
    <property type="component" value="Unassembled WGS sequence"/>
</dbReference>
<accession>A0ABX3MF80</accession>
<comment type="caution">
    <text evidence="1">The sequence shown here is derived from an EMBL/GenBank/DDBJ whole genome shotgun (WGS) entry which is preliminary data.</text>
</comment>
<sequence>MSINAVQFQAGLSMPEFFAFYGTEAKCYRALYT</sequence>
<dbReference type="EMBL" id="LOKQ01000061">
    <property type="protein sequence ID" value="OOX20644.1"/>
    <property type="molecule type" value="Genomic_DNA"/>
</dbReference>
<evidence type="ECO:0000313" key="2">
    <source>
        <dbReference type="Proteomes" id="UP000191089"/>
    </source>
</evidence>
<evidence type="ECO:0000313" key="1">
    <source>
        <dbReference type="EMBL" id="OOX20644.1"/>
    </source>
</evidence>
<keyword evidence="2" id="KW-1185">Reference proteome</keyword>